<dbReference type="AlphaFoldDB" id="A0A917F9N4"/>
<dbReference type="InterPro" id="IPR011009">
    <property type="entry name" value="Kinase-like_dom_sf"/>
</dbReference>
<dbReference type="Proteomes" id="UP000606044">
    <property type="component" value="Unassembled WGS sequence"/>
</dbReference>
<dbReference type="InterPro" id="IPR002575">
    <property type="entry name" value="Aminoglycoside_PTrfase"/>
</dbReference>
<keyword evidence="3" id="KW-1185">Reference proteome</keyword>
<dbReference type="CDD" id="cd05154">
    <property type="entry name" value="ACAD10_11_N-like"/>
    <property type="match status" value="1"/>
</dbReference>
<organism evidence="2 3">
    <name type="scientific">Azorhizobium oxalatiphilum</name>
    <dbReference type="NCBI Taxonomy" id="980631"/>
    <lineage>
        <taxon>Bacteria</taxon>
        <taxon>Pseudomonadati</taxon>
        <taxon>Pseudomonadota</taxon>
        <taxon>Alphaproteobacteria</taxon>
        <taxon>Hyphomicrobiales</taxon>
        <taxon>Xanthobacteraceae</taxon>
        <taxon>Azorhizobium</taxon>
    </lineage>
</organism>
<proteinExistence type="predicted"/>
<protein>
    <submittedName>
        <fullName evidence="2">Aminoglycoside phosphotransferase</fullName>
    </submittedName>
</protein>
<dbReference type="InterPro" id="IPR052898">
    <property type="entry name" value="ACAD10-like"/>
</dbReference>
<comment type="caution">
    <text evidence="2">The sequence shown here is derived from an EMBL/GenBank/DDBJ whole genome shotgun (WGS) entry which is preliminary data.</text>
</comment>
<dbReference type="SUPFAM" id="SSF56112">
    <property type="entry name" value="Protein kinase-like (PK-like)"/>
    <property type="match status" value="1"/>
</dbReference>
<dbReference type="PANTHER" id="PTHR47829">
    <property type="entry name" value="HYDROLASE, PUTATIVE (AFU_ORTHOLOGUE AFUA_1G12880)-RELATED"/>
    <property type="match status" value="1"/>
</dbReference>
<evidence type="ECO:0000313" key="3">
    <source>
        <dbReference type="Proteomes" id="UP000606044"/>
    </source>
</evidence>
<sequence length="356" mass="39462">MSGTGADANTGTTAVRAGFGFDEAALGAWMQAHVPGFSGPLVVEQFKGGQSNPTYKLSTPGAAYVLRRKPPGQLLKGAHAIEREAQVLAGLERAHFPVPHIHGLCTDEQVIGTWFYVMEMVEGRIFWDATLSDVPRDERPAYFDAMNATIAALHNVDYQAVGLGDYGKPGNYLERQINRWSRQYLEDVEAGRDADMDVLIDWLQANIPPVDETSIVHGDFRIDNMIFHPVEPRVVAVLDWELSTLGHPLADFAYHAMMYQMPPHIVAGLGGVDVQAFNIPSEEDYVARYCVRTGRDRIEHYAFYRAFVFFRLAAIFHGIKGRVIRGTAASAQARERAESFHELAAIGRRLASSEGQ</sequence>
<dbReference type="Pfam" id="PF01636">
    <property type="entry name" value="APH"/>
    <property type="match status" value="1"/>
</dbReference>
<dbReference type="InterPro" id="IPR041726">
    <property type="entry name" value="ACAD10_11_N"/>
</dbReference>
<reference evidence="2" key="1">
    <citation type="journal article" date="2014" name="Int. J. Syst. Evol. Microbiol.">
        <title>Complete genome sequence of Corynebacterium casei LMG S-19264T (=DSM 44701T), isolated from a smear-ripened cheese.</title>
        <authorList>
            <consortium name="US DOE Joint Genome Institute (JGI-PGF)"/>
            <person name="Walter F."/>
            <person name="Albersmeier A."/>
            <person name="Kalinowski J."/>
            <person name="Ruckert C."/>
        </authorList>
    </citation>
    <scope>NUCLEOTIDE SEQUENCE</scope>
    <source>
        <strain evidence="2">CCM 7897</strain>
    </source>
</reference>
<name>A0A917F9N4_9HYPH</name>
<dbReference type="EMBL" id="BMCT01000002">
    <property type="protein sequence ID" value="GGF62884.1"/>
    <property type="molecule type" value="Genomic_DNA"/>
</dbReference>
<dbReference type="Gene3D" id="3.30.200.20">
    <property type="entry name" value="Phosphorylase Kinase, domain 1"/>
    <property type="match status" value="1"/>
</dbReference>
<reference evidence="2" key="2">
    <citation type="submission" date="2020-09" db="EMBL/GenBank/DDBJ databases">
        <authorList>
            <person name="Sun Q."/>
            <person name="Sedlacek I."/>
        </authorList>
    </citation>
    <scope>NUCLEOTIDE SEQUENCE</scope>
    <source>
        <strain evidence="2">CCM 7897</strain>
    </source>
</reference>
<dbReference type="Gene3D" id="3.90.1200.10">
    <property type="match status" value="1"/>
</dbReference>
<accession>A0A917F9N4</accession>
<feature type="domain" description="Aminoglycoside phosphotransferase" evidence="1">
    <location>
        <begin position="43"/>
        <end position="263"/>
    </location>
</feature>
<dbReference type="PANTHER" id="PTHR47829:SF1">
    <property type="entry name" value="HAD FAMILY PHOSPHATASE"/>
    <property type="match status" value="1"/>
</dbReference>
<evidence type="ECO:0000313" key="2">
    <source>
        <dbReference type="EMBL" id="GGF62884.1"/>
    </source>
</evidence>
<dbReference type="RefSeq" id="WP_188578578.1">
    <property type="nucleotide sequence ID" value="NZ_BMCT01000002.1"/>
</dbReference>
<evidence type="ECO:0000259" key="1">
    <source>
        <dbReference type="Pfam" id="PF01636"/>
    </source>
</evidence>
<gene>
    <name evidence="2" type="ORF">GCM10007301_23290</name>
</gene>